<gene>
    <name evidence="2" type="ORF">BZK31_16660</name>
</gene>
<evidence type="ECO:0000313" key="2">
    <source>
        <dbReference type="EMBL" id="ORC58065.1"/>
    </source>
</evidence>
<feature type="transmembrane region" description="Helical" evidence="1">
    <location>
        <begin position="52"/>
        <end position="70"/>
    </location>
</feature>
<accession>A0A1X0N494</accession>
<feature type="transmembrane region" description="Helical" evidence="1">
    <location>
        <begin position="121"/>
        <end position="146"/>
    </location>
</feature>
<evidence type="ECO:0000256" key="1">
    <source>
        <dbReference type="SAM" id="Phobius"/>
    </source>
</evidence>
<keyword evidence="1" id="KW-0472">Membrane</keyword>
<dbReference type="RefSeq" id="WP_083184046.1">
    <property type="nucleotide sequence ID" value="NZ_CBCRZR010000004.1"/>
</dbReference>
<proteinExistence type="predicted"/>
<protein>
    <submittedName>
        <fullName evidence="2">Uncharacterized protein</fullName>
    </submittedName>
</protein>
<dbReference type="OrthoDB" id="7012629at2"/>
<name>A0A1X0N494_9PSED</name>
<keyword evidence="1" id="KW-1133">Transmembrane helix</keyword>
<evidence type="ECO:0000313" key="3">
    <source>
        <dbReference type="Proteomes" id="UP000192815"/>
    </source>
</evidence>
<keyword evidence="1" id="KW-0812">Transmembrane</keyword>
<organism evidence="2 3">
    <name type="scientific">Pseudomonas floridensis</name>
    <dbReference type="NCBI Taxonomy" id="1958950"/>
    <lineage>
        <taxon>Bacteria</taxon>
        <taxon>Pseudomonadati</taxon>
        <taxon>Pseudomonadota</taxon>
        <taxon>Gammaproteobacteria</taxon>
        <taxon>Pseudomonadales</taxon>
        <taxon>Pseudomonadaceae</taxon>
        <taxon>Pseudomonas</taxon>
    </lineage>
</organism>
<feature type="transmembrane region" description="Helical" evidence="1">
    <location>
        <begin position="82"/>
        <end position="101"/>
    </location>
</feature>
<dbReference type="Proteomes" id="UP000192815">
    <property type="component" value="Unassembled WGS sequence"/>
</dbReference>
<comment type="caution">
    <text evidence="2">The sequence shown here is derived from an EMBL/GenBank/DDBJ whole genome shotgun (WGS) entry which is preliminary data.</text>
</comment>
<keyword evidence="3" id="KW-1185">Reference proteome</keyword>
<dbReference type="EMBL" id="MUIO01000067">
    <property type="protein sequence ID" value="ORC58065.1"/>
    <property type="molecule type" value="Genomic_DNA"/>
</dbReference>
<reference evidence="3" key="1">
    <citation type="submission" date="2017-02" db="EMBL/GenBank/DDBJ databases">
        <title>Pseudomonas floridae sp. nov., a novel pathogenic bacterial species isolated from tomato.</title>
        <authorList>
            <person name="Timilsina S."/>
            <person name="Vallad G.E."/>
            <person name="Jones J.B."/>
        </authorList>
    </citation>
    <scope>NUCLEOTIDE SEQUENCE [LARGE SCALE GENOMIC DNA]</scope>
    <source>
        <strain evidence="3">GEV388</strain>
    </source>
</reference>
<sequence>MFVFEWILGRYKNLSWPGRCYAISTLIAFAAMLTTPLMGIAVLHYAVVLSSIGFIAGFMMWCRGAVMWMASVWDKPFGKTPVVILNLMVLLISTVLARWLVSVALGLPPQSFDVTVGFLALIFYLPAWMFIIASCLSVLGLVLLIVAGVGAMLSIPLGYMAAFLNMIGLQSYLRRMRERIAPLTSAFKDLLGHSAGAFFAGSILMVTYVELTSNFQPWVYSSVRLIAVISDFQPAANYPGVGAGEFIHPLENGFVAVAKEMSDHGMSITVKKQIEDFDSDPHPTIPSIPSFKVMMNEVSGGFTRE</sequence>
<feature type="transmembrane region" description="Helical" evidence="1">
    <location>
        <begin position="193"/>
        <end position="211"/>
    </location>
</feature>
<feature type="transmembrane region" description="Helical" evidence="1">
    <location>
        <begin position="21"/>
        <end position="46"/>
    </location>
</feature>
<dbReference type="AlphaFoldDB" id="A0A1X0N494"/>